<reference evidence="2" key="1">
    <citation type="submission" date="2023-03" db="EMBL/GenBank/DDBJ databases">
        <authorList>
            <person name="Julca I."/>
        </authorList>
    </citation>
    <scope>NUCLEOTIDE SEQUENCE</scope>
</reference>
<evidence type="ECO:0000313" key="3">
    <source>
        <dbReference type="Proteomes" id="UP001161247"/>
    </source>
</evidence>
<feature type="region of interest" description="Disordered" evidence="1">
    <location>
        <begin position="52"/>
        <end position="98"/>
    </location>
</feature>
<name>A0AAV1CSL0_OLDCO</name>
<dbReference type="EMBL" id="OX459120">
    <property type="protein sequence ID" value="CAI9098330.1"/>
    <property type="molecule type" value="Genomic_DNA"/>
</dbReference>
<feature type="region of interest" description="Disordered" evidence="1">
    <location>
        <begin position="1"/>
        <end position="30"/>
    </location>
</feature>
<evidence type="ECO:0000256" key="1">
    <source>
        <dbReference type="SAM" id="MobiDB-lite"/>
    </source>
</evidence>
<dbReference type="PANTHER" id="PTHR33738:SF1">
    <property type="entry name" value="PLANT_T7H20-70 PROTEIN"/>
    <property type="match status" value="1"/>
</dbReference>
<gene>
    <name evidence="2" type="ORF">OLC1_LOCUS8565</name>
</gene>
<feature type="compositionally biased region" description="Polar residues" evidence="1">
    <location>
        <begin position="140"/>
        <end position="154"/>
    </location>
</feature>
<feature type="region of interest" description="Disordered" evidence="1">
    <location>
        <begin position="125"/>
        <end position="154"/>
    </location>
</feature>
<protein>
    <submittedName>
        <fullName evidence="2">OLC1v1034958C3</fullName>
    </submittedName>
</protein>
<feature type="compositionally biased region" description="Polar residues" evidence="1">
    <location>
        <begin position="58"/>
        <end position="75"/>
    </location>
</feature>
<organism evidence="2 3">
    <name type="scientific">Oldenlandia corymbosa var. corymbosa</name>
    <dbReference type="NCBI Taxonomy" id="529605"/>
    <lineage>
        <taxon>Eukaryota</taxon>
        <taxon>Viridiplantae</taxon>
        <taxon>Streptophyta</taxon>
        <taxon>Embryophyta</taxon>
        <taxon>Tracheophyta</taxon>
        <taxon>Spermatophyta</taxon>
        <taxon>Magnoliopsida</taxon>
        <taxon>eudicotyledons</taxon>
        <taxon>Gunneridae</taxon>
        <taxon>Pentapetalae</taxon>
        <taxon>asterids</taxon>
        <taxon>lamiids</taxon>
        <taxon>Gentianales</taxon>
        <taxon>Rubiaceae</taxon>
        <taxon>Rubioideae</taxon>
        <taxon>Spermacoceae</taxon>
        <taxon>Hedyotis-Oldenlandia complex</taxon>
        <taxon>Oldenlandia</taxon>
    </lineage>
</organism>
<proteinExistence type="predicted"/>
<feature type="compositionally biased region" description="Polar residues" evidence="1">
    <location>
        <begin position="88"/>
        <end position="98"/>
    </location>
</feature>
<dbReference type="AlphaFoldDB" id="A0AAV1CSL0"/>
<evidence type="ECO:0000313" key="2">
    <source>
        <dbReference type="EMBL" id="CAI9098330.1"/>
    </source>
</evidence>
<accession>A0AAV1CSL0</accession>
<dbReference type="PANTHER" id="PTHR33738">
    <property type="entry name" value="EMB|CAB82975.1"/>
    <property type="match status" value="1"/>
</dbReference>
<dbReference type="Proteomes" id="UP001161247">
    <property type="component" value="Chromosome 3"/>
</dbReference>
<sequence length="154" mass="16786">MEGRNKSGSSSFTSDLFGSKESPVSPSSGIFGSIFAPPSKVVGRESLHPEVVERKLDSASQAWNTKNGPSENNGLVGQGEHMNDPNKARSSFYQENKVQQPCHLSSSIYYGGQDVYAQPQNTQSSVYSTYNKDGGEDDSNSASRGNWWQGSLYY</sequence>
<keyword evidence="3" id="KW-1185">Reference proteome</keyword>